<dbReference type="AlphaFoldDB" id="A0A022QH53"/>
<organism evidence="4 5">
    <name type="scientific">Erythranthe guttata</name>
    <name type="common">Yellow monkey flower</name>
    <name type="synonym">Mimulus guttatus</name>
    <dbReference type="NCBI Taxonomy" id="4155"/>
    <lineage>
        <taxon>Eukaryota</taxon>
        <taxon>Viridiplantae</taxon>
        <taxon>Streptophyta</taxon>
        <taxon>Embryophyta</taxon>
        <taxon>Tracheophyta</taxon>
        <taxon>Spermatophyta</taxon>
        <taxon>Magnoliopsida</taxon>
        <taxon>eudicotyledons</taxon>
        <taxon>Gunneridae</taxon>
        <taxon>Pentapetalae</taxon>
        <taxon>asterids</taxon>
        <taxon>lamiids</taxon>
        <taxon>Lamiales</taxon>
        <taxon>Phrymaceae</taxon>
        <taxon>Erythranthe</taxon>
    </lineage>
</organism>
<dbReference type="GO" id="GO:0005524">
    <property type="term" value="F:ATP binding"/>
    <property type="evidence" value="ECO:0007669"/>
    <property type="project" value="UniProtKB-KW"/>
</dbReference>
<dbReference type="PANTHER" id="PTHR27001:SF39">
    <property type="entry name" value="PROTEIN KINASE SUPERFAMILY PROTEIN"/>
    <property type="match status" value="1"/>
</dbReference>
<dbReference type="Gene3D" id="1.10.510.10">
    <property type="entry name" value="Transferase(Phosphotransferase) domain 1"/>
    <property type="match status" value="1"/>
</dbReference>
<sequence>MAILCILGANWRIDNFWGENCNFGEKVGQNTQQSRRLRIAAGAARGLEYLHKVASPPVIHGCVKPSNILVDVKFCARLCDYGLHFLASQERQGLAGYVDEEYWLNKSGASKECDVFGLGVVLLELLSGRRSDYYQENVINIVQWALPLIKGLKFSELFDTRLAIPFNIEPLVRLARVALACVGNSRPNRPCIAQ</sequence>
<accession>A0A022QH53</accession>
<dbReference type="InterPro" id="IPR011009">
    <property type="entry name" value="Kinase-like_dom_sf"/>
</dbReference>
<keyword evidence="2" id="KW-0067">ATP-binding</keyword>
<dbReference type="PANTHER" id="PTHR27001">
    <property type="entry name" value="OS01G0253100 PROTEIN"/>
    <property type="match status" value="1"/>
</dbReference>
<protein>
    <recommendedName>
        <fullName evidence="3">Protein kinase domain-containing protein</fullName>
    </recommendedName>
</protein>
<dbReference type="EMBL" id="KI631456">
    <property type="protein sequence ID" value="EYU28017.1"/>
    <property type="molecule type" value="Genomic_DNA"/>
</dbReference>
<reference evidence="4 5" key="1">
    <citation type="journal article" date="2013" name="Proc. Natl. Acad. Sci. U.S.A.">
        <title>Fine-scale variation in meiotic recombination in Mimulus inferred from population shotgun sequencing.</title>
        <authorList>
            <person name="Hellsten U."/>
            <person name="Wright K.M."/>
            <person name="Jenkins J."/>
            <person name="Shu S."/>
            <person name="Yuan Y."/>
            <person name="Wessler S.R."/>
            <person name="Schmutz J."/>
            <person name="Willis J.H."/>
            <person name="Rokhsar D.S."/>
        </authorList>
    </citation>
    <scope>NUCLEOTIDE SEQUENCE [LARGE SCALE GENOMIC DNA]</scope>
    <source>
        <strain evidence="5">cv. DUN x IM62</strain>
    </source>
</reference>
<evidence type="ECO:0000256" key="1">
    <source>
        <dbReference type="ARBA" id="ARBA00022741"/>
    </source>
</evidence>
<dbReference type="Pfam" id="PF00069">
    <property type="entry name" value="Pkinase"/>
    <property type="match status" value="1"/>
</dbReference>
<evidence type="ECO:0000259" key="3">
    <source>
        <dbReference type="PROSITE" id="PS50011"/>
    </source>
</evidence>
<proteinExistence type="predicted"/>
<dbReference type="STRING" id="4155.A0A022QH53"/>
<dbReference type="Proteomes" id="UP000030748">
    <property type="component" value="Unassembled WGS sequence"/>
</dbReference>
<name>A0A022QH53_ERYGU</name>
<dbReference type="InterPro" id="IPR000719">
    <property type="entry name" value="Prot_kinase_dom"/>
</dbReference>
<gene>
    <name evidence="4" type="ORF">MIMGU_mgv1a025119mg</name>
</gene>
<evidence type="ECO:0000313" key="4">
    <source>
        <dbReference type="EMBL" id="EYU28017.1"/>
    </source>
</evidence>
<evidence type="ECO:0000313" key="5">
    <source>
        <dbReference type="Proteomes" id="UP000030748"/>
    </source>
</evidence>
<evidence type="ECO:0000256" key="2">
    <source>
        <dbReference type="ARBA" id="ARBA00022840"/>
    </source>
</evidence>
<keyword evidence="1" id="KW-0547">Nucleotide-binding</keyword>
<dbReference type="SUPFAM" id="SSF56112">
    <property type="entry name" value="Protein kinase-like (PK-like)"/>
    <property type="match status" value="1"/>
</dbReference>
<dbReference type="PROSITE" id="PS50011">
    <property type="entry name" value="PROTEIN_KINASE_DOM"/>
    <property type="match status" value="1"/>
</dbReference>
<dbReference type="eggNOG" id="KOG1187">
    <property type="taxonomic scope" value="Eukaryota"/>
</dbReference>
<keyword evidence="5" id="KW-1185">Reference proteome</keyword>
<dbReference type="GO" id="GO:0004672">
    <property type="term" value="F:protein kinase activity"/>
    <property type="evidence" value="ECO:0007669"/>
    <property type="project" value="InterPro"/>
</dbReference>
<feature type="domain" description="Protein kinase" evidence="3">
    <location>
        <begin position="1"/>
        <end position="194"/>
    </location>
</feature>
<feature type="non-terminal residue" evidence="4">
    <location>
        <position position="194"/>
    </location>
</feature>